<reference evidence="2 3" key="1">
    <citation type="submission" date="2018-06" db="EMBL/GenBank/DDBJ databases">
        <title>Genomic Encyclopedia of Type Strains, Phase III (KMG-III): the genomes of soil and plant-associated and newly described type strains.</title>
        <authorList>
            <person name="Whitman W."/>
        </authorList>
    </citation>
    <scope>NUCLEOTIDE SEQUENCE [LARGE SCALE GENOMIC DNA]</scope>
    <source>
        <strain evidence="2 3">CGMCC 1.12504</strain>
    </source>
</reference>
<dbReference type="AlphaFoldDB" id="A0A328WM50"/>
<evidence type="ECO:0000313" key="3">
    <source>
        <dbReference type="Proteomes" id="UP000249518"/>
    </source>
</evidence>
<dbReference type="EMBL" id="QLSV01000030">
    <property type="protein sequence ID" value="RAR46206.1"/>
    <property type="molecule type" value="Genomic_DNA"/>
</dbReference>
<dbReference type="InterPro" id="IPR026341">
    <property type="entry name" value="T9SS_type_B"/>
</dbReference>
<name>A0A328WM50_9FLAO</name>
<keyword evidence="1" id="KW-0732">Signal</keyword>
<keyword evidence="3" id="KW-1185">Reference proteome</keyword>
<accession>A0A328WM50</accession>
<dbReference type="Proteomes" id="UP000249518">
    <property type="component" value="Unassembled WGS sequence"/>
</dbReference>
<dbReference type="RefSeq" id="WP_146740390.1">
    <property type="nucleotide sequence ID" value="NZ_QLSV01000030.1"/>
</dbReference>
<sequence length="436" mass="46346">ATFDAITTTYCQGATPDALPVSNNAVPGTWSPEAIDTATLGEGTYTFTPDASVECQDVTQVVITISTPVTPLFETIVTSYCLDTTPNALPLIADNNVSGTWNPATINTSAPIVNAEYVFTPASGQCANVVSVLITINDRVVPTFAQIGPLCVGETASLPASSQNGIAGTWSPAFSTATAGQTTYEFTPNDGICATTAQMTVEVIARPAVDPGVDQTVCATDGDYVLPTLTNGVYYSGPNGTGNVLTSVSVSNTPQTVYIFAAGTLAGCSSESSFTVTFISVEADELSDVEECSRYFLPEIAVGNVYYTGPNQTGTQLFAGQVVEVSQTIYVSAGTPSGCYDETSFEVVINNCGIQKGISPNNDGLNDFFDLTAFDVRKLSIYNRYGSKVYERGNYSNEWYGQSNSGDELPDGTYYFVIEFNNIEAKTGWIYINRER</sequence>
<feature type="non-terminal residue" evidence="2">
    <location>
        <position position="1"/>
    </location>
</feature>
<organism evidence="2 3">
    <name type="scientific">Flavobacterium lacus</name>
    <dbReference type="NCBI Taxonomy" id="1353778"/>
    <lineage>
        <taxon>Bacteria</taxon>
        <taxon>Pseudomonadati</taxon>
        <taxon>Bacteroidota</taxon>
        <taxon>Flavobacteriia</taxon>
        <taxon>Flavobacteriales</taxon>
        <taxon>Flavobacteriaceae</taxon>
        <taxon>Flavobacterium</taxon>
    </lineage>
</organism>
<dbReference type="Gene3D" id="2.60.40.1220">
    <property type="match status" value="2"/>
</dbReference>
<dbReference type="InterPro" id="IPR014755">
    <property type="entry name" value="Cu-Rt/internalin_Ig-like"/>
</dbReference>
<proteinExistence type="predicted"/>
<dbReference type="NCBIfam" id="TIGR04131">
    <property type="entry name" value="Bac_Flav_CTERM"/>
    <property type="match status" value="1"/>
</dbReference>
<comment type="caution">
    <text evidence="2">The sequence shown here is derived from an EMBL/GenBank/DDBJ whole genome shotgun (WGS) entry which is preliminary data.</text>
</comment>
<protein>
    <submittedName>
        <fullName evidence="2">Gliding motility-associated-like protein</fullName>
    </submittedName>
</protein>
<dbReference type="Pfam" id="PF13585">
    <property type="entry name" value="CHU_C"/>
    <property type="match status" value="1"/>
</dbReference>
<gene>
    <name evidence="2" type="ORF">B0I10_1303</name>
</gene>
<evidence type="ECO:0000256" key="1">
    <source>
        <dbReference type="ARBA" id="ARBA00022729"/>
    </source>
</evidence>
<dbReference type="OrthoDB" id="1391397at2"/>
<evidence type="ECO:0000313" key="2">
    <source>
        <dbReference type="EMBL" id="RAR46206.1"/>
    </source>
</evidence>